<accession>A0A0F9BS74</accession>
<comment type="caution">
    <text evidence="1">The sequence shown here is derived from an EMBL/GenBank/DDBJ whole genome shotgun (WGS) entry which is preliminary data.</text>
</comment>
<organism evidence="1">
    <name type="scientific">marine sediment metagenome</name>
    <dbReference type="NCBI Taxonomy" id="412755"/>
    <lineage>
        <taxon>unclassified sequences</taxon>
        <taxon>metagenomes</taxon>
        <taxon>ecological metagenomes</taxon>
    </lineage>
</organism>
<protein>
    <submittedName>
        <fullName evidence="1">Uncharacterized protein</fullName>
    </submittedName>
</protein>
<evidence type="ECO:0000313" key="1">
    <source>
        <dbReference type="EMBL" id="KKL24779.1"/>
    </source>
</evidence>
<reference evidence="1" key="1">
    <citation type="journal article" date="2015" name="Nature">
        <title>Complex archaea that bridge the gap between prokaryotes and eukaryotes.</title>
        <authorList>
            <person name="Spang A."/>
            <person name="Saw J.H."/>
            <person name="Jorgensen S.L."/>
            <person name="Zaremba-Niedzwiedzka K."/>
            <person name="Martijn J."/>
            <person name="Lind A.E."/>
            <person name="van Eijk R."/>
            <person name="Schleper C."/>
            <person name="Guy L."/>
            <person name="Ettema T.J."/>
        </authorList>
    </citation>
    <scope>NUCLEOTIDE SEQUENCE</scope>
</reference>
<name>A0A0F9BS74_9ZZZZ</name>
<dbReference type="EMBL" id="LAZR01036460">
    <property type="protein sequence ID" value="KKL24779.1"/>
    <property type="molecule type" value="Genomic_DNA"/>
</dbReference>
<sequence length="77" mass="8903">KGTLPTADLFYRYRFGANPGTWLFSHLPGPGSYESSACYPARPMMTLKIVIWPFWSTVRHGQQVEMPKIELREYPIL</sequence>
<gene>
    <name evidence="1" type="ORF">LCGC14_2411950</name>
</gene>
<feature type="non-terminal residue" evidence="1">
    <location>
        <position position="1"/>
    </location>
</feature>
<proteinExistence type="predicted"/>
<dbReference type="AlphaFoldDB" id="A0A0F9BS74"/>